<accession>A0A853I812</accession>
<dbReference type="Proteomes" id="UP000569732">
    <property type="component" value="Unassembled WGS sequence"/>
</dbReference>
<organism evidence="1 2">
    <name type="scientific">Spartinivicinus marinus</name>
    <dbReference type="NCBI Taxonomy" id="2994442"/>
    <lineage>
        <taxon>Bacteria</taxon>
        <taxon>Pseudomonadati</taxon>
        <taxon>Pseudomonadota</taxon>
        <taxon>Gammaproteobacteria</taxon>
        <taxon>Oceanospirillales</taxon>
        <taxon>Zooshikellaceae</taxon>
        <taxon>Spartinivicinus</taxon>
    </lineage>
</organism>
<evidence type="ECO:0000313" key="1">
    <source>
        <dbReference type="EMBL" id="NYZ70040.1"/>
    </source>
</evidence>
<sequence length="105" mass="11813">MEKAVSLLNTLDGQMHTLLCVERNDNWQLQIGGGPDSFVVTAIDPTEKNLTLLNFDGDDDEFVELCTGGQYAEFTTSIVVDKNTAILAIEKYYNGDEENLDWEYE</sequence>
<evidence type="ECO:0000313" key="2">
    <source>
        <dbReference type="Proteomes" id="UP000569732"/>
    </source>
</evidence>
<reference evidence="1 2" key="1">
    <citation type="submission" date="2020-07" db="EMBL/GenBank/DDBJ databases">
        <title>Endozoicomonas sp. nov., isolated from sediment.</title>
        <authorList>
            <person name="Gu T."/>
        </authorList>
    </citation>
    <scope>NUCLEOTIDE SEQUENCE [LARGE SCALE GENOMIC DNA]</scope>
    <source>
        <strain evidence="1 2">SM1973</strain>
    </source>
</reference>
<dbReference type="AlphaFoldDB" id="A0A853I812"/>
<name>A0A853I812_9GAMM</name>
<comment type="caution">
    <text evidence="1">The sequence shown here is derived from an EMBL/GenBank/DDBJ whole genome shotgun (WGS) entry which is preliminary data.</text>
</comment>
<proteinExistence type="predicted"/>
<keyword evidence="2" id="KW-1185">Reference proteome</keyword>
<dbReference type="RefSeq" id="WP_180571983.1">
    <property type="nucleotide sequence ID" value="NZ_JACCKB010000238.1"/>
</dbReference>
<gene>
    <name evidence="1" type="ORF">H0A36_28915</name>
</gene>
<protein>
    <submittedName>
        <fullName evidence="1">Uncharacterized protein</fullName>
    </submittedName>
</protein>
<dbReference type="EMBL" id="JACCKB010000238">
    <property type="protein sequence ID" value="NYZ70040.1"/>
    <property type="molecule type" value="Genomic_DNA"/>
</dbReference>